<dbReference type="Gene3D" id="3.40.720.10">
    <property type="entry name" value="Alkaline Phosphatase, subunit A"/>
    <property type="match status" value="1"/>
</dbReference>
<accession>Q93P97</accession>
<proteinExistence type="inferred from homology"/>
<dbReference type="InterPro" id="IPR000917">
    <property type="entry name" value="Sulfatase_N"/>
</dbReference>
<dbReference type="PANTHER" id="PTHR42693:SF53">
    <property type="entry name" value="ENDO-4-O-SULFATASE"/>
    <property type="match status" value="1"/>
</dbReference>
<organism evidence="4">
    <name type="scientific">Microscilla sp. PRE1</name>
    <dbReference type="NCBI Taxonomy" id="155537"/>
    <lineage>
        <taxon>Bacteria</taxon>
        <taxon>Pseudomonadati</taxon>
        <taxon>Bacteroidota</taxon>
        <taxon>Cytophagia</taxon>
        <taxon>Cytophagales</taxon>
        <taxon>Microscillaceae</taxon>
        <taxon>Microscilla</taxon>
    </lineage>
</organism>
<dbReference type="InterPro" id="IPR017850">
    <property type="entry name" value="Alkaline_phosphatase_core_sf"/>
</dbReference>
<dbReference type="InterPro" id="IPR050738">
    <property type="entry name" value="Sulfatase"/>
</dbReference>
<sequence>MQVLFLLFSELNSYMKRLFLLLITAALLFFSEDSIAQKKNIIFLFADDAGYYDFGFQGSKTFPTPHLDQLAADGVVFKQAYTTAAFCGPSRAGLLTGIYQQRFGFEENNVPGYMSESSKLLGDDMGLPLHLNTIADYLGPLGYQSIILGKWHMGNADRYHPLKRGFDEFYGFRGGARSFWQLTEEEARRRPEDRMEQDFGNY</sequence>
<dbReference type="Pfam" id="PF00884">
    <property type="entry name" value="Sulfatase"/>
    <property type="match status" value="1"/>
</dbReference>
<dbReference type="AlphaFoldDB" id="Q93P97"/>
<keyword evidence="2" id="KW-0378">Hydrolase</keyword>
<name>Q93P97_9BACT</name>
<dbReference type="SUPFAM" id="SSF53649">
    <property type="entry name" value="Alkaline phosphatase-like"/>
    <property type="match status" value="1"/>
</dbReference>
<geneLocation type="plasmid" evidence="4">
    <name>pSD15</name>
</geneLocation>
<dbReference type="PANTHER" id="PTHR42693">
    <property type="entry name" value="ARYLSULFATASE FAMILY MEMBER"/>
    <property type="match status" value="1"/>
</dbReference>
<keyword evidence="4" id="KW-0614">Plasmid</keyword>
<dbReference type="EMBL" id="AF339846">
    <property type="protein sequence ID" value="AAK62856.1"/>
    <property type="molecule type" value="Genomic_DNA"/>
</dbReference>
<reference evidence="4" key="1">
    <citation type="journal article" date="2001" name="Appl. Environ. Microbiol.">
        <title>Sequence analysis of a 101-kilobase plasmid required for agar degradation by a Microscilla isolate.</title>
        <authorList>
            <person name="Zhong Z."/>
            <person name="Toukdarian A."/>
            <person name="Helinski D."/>
            <person name="Knauf V."/>
            <person name="Sykes S."/>
            <person name="Wilkinson J.E."/>
            <person name="O'Bryne C."/>
            <person name="Shea T."/>
            <person name="DeLoughery C."/>
            <person name="Caspi R."/>
        </authorList>
    </citation>
    <scope>NUCLEOTIDE SEQUENCE</scope>
    <source>
        <strain evidence="4">PRE1</strain>
        <plasmid evidence="4">pSD15</plasmid>
    </source>
</reference>
<evidence type="ECO:0000256" key="1">
    <source>
        <dbReference type="ARBA" id="ARBA00008779"/>
    </source>
</evidence>
<dbReference type="GO" id="GO:0004065">
    <property type="term" value="F:arylsulfatase activity"/>
    <property type="evidence" value="ECO:0007669"/>
    <property type="project" value="TreeGrafter"/>
</dbReference>
<protein>
    <submittedName>
        <fullName evidence="4">MS134, putative arylsulfatase</fullName>
    </submittedName>
</protein>
<comment type="similarity">
    <text evidence="1">Belongs to the sulfatase family.</text>
</comment>
<evidence type="ECO:0000313" key="4">
    <source>
        <dbReference type="EMBL" id="AAK62856.1"/>
    </source>
</evidence>
<feature type="domain" description="Sulfatase N-terminal" evidence="3">
    <location>
        <begin position="39"/>
        <end position="181"/>
    </location>
</feature>
<evidence type="ECO:0000256" key="2">
    <source>
        <dbReference type="ARBA" id="ARBA00022801"/>
    </source>
</evidence>
<evidence type="ECO:0000259" key="3">
    <source>
        <dbReference type="Pfam" id="PF00884"/>
    </source>
</evidence>